<comment type="caution">
    <text evidence="1">The sequence shown here is derived from an EMBL/GenBank/DDBJ whole genome shotgun (WGS) entry which is preliminary data.</text>
</comment>
<dbReference type="Proteomes" id="UP000546162">
    <property type="component" value="Unassembled WGS sequence"/>
</dbReference>
<reference evidence="1 2" key="1">
    <citation type="submission" date="2020-08" db="EMBL/GenBank/DDBJ databases">
        <title>Sequencing the genomes of 1000 actinobacteria strains.</title>
        <authorList>
            <person name="Klenk H.-P."/>
        </authorList>
    </citation>
    <scope>NUCLEOTIDE SEQUENCE [LARGE SCALE GENOMIC DNA]</scope>
    <source>
        <strain evidence="1 2">DSM 45809</strain>
    </source>
</reference>
<accession>A0A7W7H6W2</accession>
<dbReference type="EMBL" id="JACHNB010000001">
    <property type="protein sequence ID" value="MBB4745115.1"/>
    <property type="molecule type" value="Genomic_DNA"/>
</dbReference>
<gene>
    <name evidence="1" type="ORF">BJY16_008574</name>
</gene>
<dbReference type="RefSeq" id="WP_185045401.1">
    <property type="nucleotide sequence ID" value="NZ_BAABFG010000005.1"/>
</dbReference>
<organism evidence="1 2">
    <name type="scientific">Actinoplanes octamycinicus</name>
    <dbReference type="NCBI Taxonomy" id="135948"/>
    <lineage>
        <taxon>Bacteria</taxon>
        <taxon>Bacillati</taxon>
        <taxon>Actinomycetota</taxon>
        <taxon>Actinomycetes</taxon>
        <taxon>Micromonosporales</taxon>
        <taxon>Micromonosporaceae</taxon>
        <taxon>Actinoplanes</taxon>
    </lineage>
</organism>
<dbReference type="AlphaFoldDB" id="A0A7W7H6W2"/>
<proteinExistence type="predicted"/>
<protein>
    <submittedName>
        <fullName evidence="1">Uncharacterized protein</fullName>
    </submittedName>
</protein>
<evidence type="ECO:0000313" key="1">
    <source>
        <dbReference type="EMBL" id="MBB4745115.1"/>
    </source>
</evidence>
<keyword evidence="2" id="KW-1185">Reference proteome</keyword>
<name>A0A7W7H6W2_9ACTN</name>
<sequence>MEQPVPVVLALTPTDARRVEAVRADASGAEQEIVGHALLGAGRTALCGAEVTAAVPRTGFHDDFLDEQWGPIRLCGECSRRTGNRS</sequence>
<evidence type="ECO:0000313" key="2">
    <source>
        <dbReference type="Proteomes" id="UP000546162"/>
    </source>
</evidence>